<evidence type="ECO:0000313" key="6">
    <source>
        <dbReference type="EMBL" id="MDN4121228.1"/>
    </source>
</evidence>
<dbReference type="PANTHER" id="PTHR13370:SF3">
    <property type="entry name" value="TRNA (GUANINE(10)-N2)-METHYLTRANSFERASE HOMOLOG"/>
    <property type="match status" value="1"/>
</dbReference>
<dbReference type="Proteomes" id="UP001168613">
    <property type="component" value="Unassembled WGS sequence"/>
</dbReference>
<proteinExistence type="inferred from homology"/>
<protein>
    <recommendedName>
        <fullName evidence="3">Methyltransferase</fullName>
        <ecNumber evidence="3">2.1.1.-</ecNumber>
    </recommendedName>
</protein>
<dbReference type="InterPro" id="IPR001091">
    <property type="entry name" value="RM_Methyltransferase"/>
</dbReference>
<dbReference type="EMBL" id="JAJHNU010000001">
    <property type="protein sequence ID" value="MDN4121228.1"/>
    <property type="molecule type" value="Genomic_DNA"/>
</dbReference>
<dbReference type="InterPro" id="IPR029063">
    <property type="entry name" value="SAM-dependent_MTases_sf"/>
</dbReference>
<reference evidence="6" key="1">
    <citation type="submission" date="2021-11" db="EMBL/GenBank/DDBJ databases">
        <title>Draft genome sequence of Alcaligenes endophyticus type strain CCUG 75668T.</title>
        <authorList>
            <person name="Salva-Serra F."/>
            <person name="Duran R.E."/>
            <person name="Seeger M."/>
            <person name="Moore E.R.B."/>
            <person name="Jaen-Luchoro D."/>
        </authorList>
    </citation>
    <scope>NUCLEOTIDE SEQUENCE</scope>
    <source>
        <strain evidence="6">CCUG 75668</strain>
    </source>
</reference>
<dbReference type="InterPro" id="IPR002941">
    <property type="entry name" value="DNA_methylase_N4/N6"/>
</dbReference>
<comment type="caution">
    <text evidence="6">The sequence shown here is derived from an EMBL/GenBank/DDBJ whole genome shotgun (WGS) entry which is preliminary data.</text>
</comment>
<evidence type="ECO:0000256" key="3">
    <source>
        <dbReference type="RuleBase" id="RU362026"/>
    </source>
</evidence>
<dbReference type="PRINTS" id="PR00508">
    <property type="entry name" value="S21N4MTFRASE"/>
</dbReference>
<dbReference type="PANTHER" id="PTHR13370">
    <property type="entry name" value="RNA METHYLASE-RELATED"/>
    <property type="match status" value="1"/>
</dbReference>
<organism evidence="6 7">
    <name type="scientific">Alcaligenes endophyticus</name>
    <dbReference type="NCBI Taxonomy" id="1929088"/>
    <lineage>
        <taxon>Bacteria</taxon>
        <taxon>Pseudomonadati</taxon>
        <taxon>Pseudomonadota</taxon>
        <taxon>Betaproteobacteria</taxon>
        <taxon>Burkholderiales</taxon>
        <taxon>Alcaligenaceae</taxon>
        <taxon>Alcaligenes</taxon>
    </lineage>
</organism>
<sequence>MSLVSSYKSTPAAIKSATNTCRQATLLTGDALRLAKTLPDNSIDMIFSSPPYCMGKEYESTNNVSDFLAQHQRLLPELVRILKPGGSLCWQTGNHVKDGVVTPLDSLIISLLISDERVQLRNRVVWSVGHGLHCTNRFSGRHETILWYSKGNNYKFNLDAVRVPQKYPGKRHSKGPRKGELSGNPLGKNPGDVWEIPNVKAHHIEKTAHPCQFPVALPQKFIRALTEQDDLILDPFMGSGSTGVAAIIEGRRFLGSDIDPSYVAIAEERVQSALKGKAKVRAWNQALAEPNPNERVARRPEHFFHAKEPQEI</sequence>
<accession>A0ABT8EIV4</accession>
<gene>
    <name evidence="6" type="ORF">LMS43_08010</name>
</gene>
<feature type="region of interest" description="Disordered" evidence="4">
    <location>
        <begin position="166"/>
        <end position="189"/>
    </location>
</feature>
<dbReference type="Gene3D" id="3.40.50.150">
    <property type="entry name" value="Vaccinia Virus protein VP39"/>
    <property type="match status" value="1"/>
</dbReference>
<comment type="similarity">
    <text evidence="3">Belongs to the N(4)/N(6)-methyltransferase family.</text>
</comment>
<evidence type="ECO:0000256" key="4">
    <source>
        <dbReference type="SAM" id="MobiDB-lite"/>
    </source>
</evidence>
<dbReference type="Pfam" id="PF01555">
    <property type="entry name" value="N6_N4_Mtase"/>
    <property type="match status" value="1"/>
</dbReference>
<evidence type="ECO:0000313" key="7">
    <source>
        <dbReference type="Proteomes" id="UP001168613"/>
    </source>
</evidence>
<evidence type="ECO:0000256" key="2">
    <source>
        <dbReference type="ARBA" id="ARBA00022679"/>
    </source>
</evidence>
<keyword evidence="2" id="KW-0808">Transferase</keyword>
<keyword evidence="7" id="KW-1185">Reference proteome</keyword>
<dbReference type="CDD" id="cd02440">
    <property type="entry name" value="AdoMet_MTases"/>
    <property type="match status" value="1"/>
</dbReference>
<dbReference type="SUPFAM" id="SSF53335">
    <property type="entry name" value="S-adenosyl-L-methionine-dependent methyltransferases"/>
    <property type="match status" value="1"/>
</dbReference>
<dbReference type="EC" id="2.1.1.-" evidence="3"/>
<dbReference type="RefSeq" id="WP_266124851.1">
    <property type="nucleotide sequence ID" value="NZ_JAJHNU010000001.1"/>
</dbReference>
<name>A0ABT8EIV4_9BURK</name>
<keyword evidence="1" id="KW-0489">Methyltransferase</keyword>
<evidence type="ECO:0000256" key="1">
    <source>
        <dbReference type="ARBA" id="ARBA00022603"/>
    </source>
</evidence>
<evidence type="ECO:0000259" key="5">
    <source>
        <dbReference type="Pfam" id="PF01555"/>
    </source>
</evidence>
<feature type="domain" description="DNA methylase N-4/N-6" evidence="5">
    <location>
        <begin position="43"/>
        <end position="268"/>
    </location>
</feature>